<gene>
    <name evidence="1" type="ORF">MYVALT_G_00070</name>
</gene>
<name>A0A916JVM0_9BURK</name>
<proteinExistence type="predicted"/>
<sequence>MVALADELVKKTRIPHDYRVIVKYPVSYNWIELSPSSLGKGKSKILKTHYIIYIISSGNAMSAITPELVYCLPYLATTPFLESDMHRSASD</sequence>
<dbReference type="KEGG" id="vtr:MYVALT_G_00070"/>
<keyword evidence="2" id="KW-1185">Reference proteome</keyword>
<accession>A0A916JVM0</accession>
<organism evidence="1 2">
    <name type="scientific">Candidatus Vallotiella hemipterorum</name>
    <dbReference type="NCBI Taxonomy" id="1177213"/>
    <lineage>
        <taxon>Bacteria</taxon>
        <taxon>Pseudomonadati</taxon>
        <taxon>Pseudomonadota</taxon>
        <taxon>Betaproteobacteria</taxon>
        <taxon>Burkholderiales</taxon>
        <taxon>Burkholderiaceae</taxon>
        <taxon>Candidatus Vallotiella</taxon>
    </lineage>
</organism>
<reference evidence="1" key="1">
    <citation type="submission" date="2021-06" db="EMBL/GenBank/DDBJ databases">
        <authorList>
            <person name="Szabo G."/>
        </authorList>
    </citation>
    <scope>NUCLEOTIDE SEQUENCE</scope>
    <source>
        <strain evidence="1">MYVALT</strain>
    </source>
</reference>
<evidence type="ECO:0000313" key="1">
    <source>
        <dbReference type="EMBL" id="CAG7603964.1"/>
    </source>
</evidence>
<evidence type="ECO:0000313" key="2">
    <source>
        <dbReference type="Proteomes" id="UP000693996"/>
    </source>
</evidence>
<dbReference type="AlphaFoldDB" id="A0A916JVM0"/>
<protein>
    <submittedName>
        <fullName evidence="1">Uncharacterized protein</fullName>
    </submittedName>
</protein>
<dbReference type="EMBL" id="OU343031">
    <property type="protein sequence ID" value="CAG7603964.1"/>
    <property type="molecule type" value="Genomic_DNA"/>
</dbReference>
<dbReference type="Proteomes" id="UP000693996">
    <property type="component" value="Chromosome"/>
</dbReference>